<sequence length="115" mass="12920">VPGSSDLITQKADASIQTEREITDDISCLHLSNPTETSHRMRIRKFETKDYQQYLRMPLDQSHGAGRISPDVTNAAINQPVQLADAKTPLPLSAVASDMSKHKKSPFEYMHRTKK</sequence>
<name>A0AAD7ZG42_DIPPU</name>
<dbReference type="EMBL" id="JASPKZ010008513">
    <property type="protein sequence ID" value="KAJ9579323.1"/>
    <property type="molecule type" value="Genomic_DNA"/>
</dbReference>
<feature type="compositionally biased region" description="Basic and acidic residues" evidence="1">
    <location>
        <begin position="105"/>
        <end position="115"/>
    </location>
</feature>
<comment type="caution">
    <text evidence="2">The sequence shown here is derived from an EMBL/GenBank/DDBJ whole genome shotgun (WGS) entry which is preliminary data.</text>
</comment>
<evidence type="ECO:0000256" key="1">
    <source>
        <dbReference type="SAM" id="MobiDB-lite"/>
    </source>
</evidence>
<dbReference type="AlphaFoldDB" id="A0AAD7ZG42"/>
<feature type="region of interest" description="Disordered" evidence="1">
    <location>
        <begin position="95"/>
        <end position="115"/>
    </location>
</feature>
<gene>
    <name evidence="2" type="ORF">L9F63_024574</name>
</gene>
<feature type="non-terminal residue" evidence="2">
    <location>
        <position position="1"/>
    </location>
</feature>
<proteinExistence type="predicted"/>
<organism evidence="2 3">
    <name type="scientific">Diploptera punctata</name>
    <name type="common">Pacific beetle cockroach</name>
    <dbReference type="NCBI Taxonomy" id="6984"/>
    <lineage>
        <taxon>Eukaryota</taxon>
        <taxon>Metazoa</taxon>
        <taxon>Ecdysozoa</taxon>
        <taxon>Arthropoda</taxon>
        <taxon>Hexapoda</taxon>
        <taxon>Insecta</taxon>
        <taxon>Pterygota</taxon>
        <taxon>Neoptera</taxon>
        <taxon>Polyneoptera</taxon>
        <taxon>Dictyoptera</taxon>
        <taxon>Blattodea</taxon>
        <taxon>Blaberoidea</taxon>
        <taxon>Blaberidae</taxon>
        <taxon>Diplopterinae</taxon>
        <taxon>Diploptera</taxon>
    </lineage>
</organism>
<evidence type="ECO:0000313" key="2">
    <source>
        <dbReference type="EMBL" id="KAJ9579323.1"/>
    </source>
</evidence>
<dbReference type="Proteomes" id="UP001233999">
    <property type="component" value="Unassembled WGS sequence"/>
</dbReference>
<accession>A0AAD7ZG42</accession>
<reference evidence="2" key="1">
    <citation type="journal article" date="2023" name="IScience">
        <title>Live-bearing cockroach genome reveals convergent evolutionary mechanisms linked to viviparity in insects and beyond.</title>
        <authorList>
            <person name="Fouks B."/>
            <person name="Harrison M.C."/>
            <person name="Mikhailova A.A."/>
            <person name="Marchal E."/>
            <person name="English S."/>
            <person name="Carruthers M."/>
            <person name="Jennings E.C."/>
            <person name="Chiamaka E.L."/>
            <person name="Frigard R.A."/>
            <person name="Pippel M."/>
            <person name="Attardo G.M."/>
            <person name="Benoit J.B."/>
            <person name="Bornberg-Bauer E."/>
            <person name="Tobe S.S."/>
        </authorList>
    </citation>
    <scope>NUCLEOTIDE SEQUENCE</scope>
    <source>
        <strain evidence="2">Stay&amp;Tobe</strain>
    </source>
</reference>
<reference evidence="2" key="2">
    <citation type="submission" date="2023-05" db="EMBL/GenBank/DDBJ databases">
        <authorList>
            <person name="Fouks B."/>
        </authorList>
    </citation>
    <scope>NUCLEOTIDE SEQUENCE</scope>
    <source>
        <strain evidence="2">Stay&amp;Tobe</strain>
        <tissue evidence="2">Testes</tissue>
    </source>
</reference>
<evidence type="ECO:0000313" key="3">
    <source>
        <dbReference type="Proteomes" id="UP001233999"/>
    </source>
</evidence>
<keyword evidence="3" id="KW-1185">Reference proteome</keyword>
<protein>
    <submittedName>
        <fullName evidence="2">Uncharacterized protein</fullName>
    </submittedName>
</protein>